<evidence type="ECO:0000259" key="2">
    <source>
        <dbReference type="Pfam" id="PF20397"/>
    </source>
</evidence>
<dbReference type="RefSeq" id="WP_146450534.1">
    <property type="nucleotide sequence ID" value="NZ_SJPS01000003.1"/>
</dbReference>
<sequence>MFPRKLGIPLLLGAAVAVPYVKSNGTQGISEFWNSMSATSGESSHQVQSSSTEWQQTNTPPSGPGAELYPVRTPLEGISSVSLEEVFRFDITKEWVYQHWARKSTALSELGLYGVRIPLVTGTQLTDIAGSLTYFFDPSGRVQKITFKGNTGDTTQLVMLVMHRYGLQPQTSLVAGEQLFQVKRGSDVMSELRTRPSPVLWSSSPHNSFAVELQLQSPSAATPLPVQLPPLPEVKTPVEPTLSADEAAKKIQEETAANQLAAKKELQESFNKFFPRSRVPEDQIKNLDKLEGY</sequence>
<evidence type="ECO:0000256" key="1">
    <source>
        <dbReference type="SAM" id="MobiDB-lite"/>
    </source>
</evidence>
<name>A0A5C6CV44_9BACT</name>
<evidence type="ECO:0000313" key="4">
    <source>
        <dbReference type="Proteomes" id="UP000318437"/>
    </source>
</evidence>
<comment type="caution">
    <text evidence="3">The sequence shown here is derived from an EMBL/GenBank/DDBJ whole genome shotgun (WGS) entry which is preliminary data.</text>
</comment>
<dbReference type="OrthoDB" id="258357at2"/>
<gene>
    <name evidence="3" type="ORF">Pla144_20830</name>
</gene>
<protein>
    <recommendedName>
        <fullName evidence="2">DUF6690 domain-containing protein</fullName>
    </recommendedName>
</protein>
<feature type="compositionally biased region" description="Low complexity" evidence="1">
    <location>
        <begin position="41"/>
        <end position="53"/>
    </location>
</feature>
<evidence type="ECO:0000313" key="3">
    <source>
        <dbReference type="EMBL" id="TWU27311.1"/>
    </source>
</evidence>
<organism evidence="3 4">
    <name type="scientific">Bythopirellula polymerisocia</name>
    <dbReference type="NCBI Taxonomy" id="2528003"/>
    <lineage>
        <taxon>Bacteria</taxon>
        <taxon>Pseudomonadati</taxon>
        <taxon>Planctomycetota</taxon>
        <taxon>Planctomycetia</taxon>
        <taxon>Pirellulales</taxon>
        <taxon>Lacipirellulaceae</taxon>
        <taxon>Bythopirellula</taxon>
    </lineage>
</organism>
<feature type="domain" description="DUF6690" evidence="2">
    <location>
        <begin position="3"/>
        <end position="233"/>
    </location>
</feature>
<dbReference type="InterPro" id="IPR046512">
    <property type="entry name" value="DUF6690"/>
</dbReference>
<dbReference type="AlphaFoldDB" id="A0A5C6CV44"/>
<keyword evidence="4" id="KW-1185">Reference proteome</keyword>
<dbReference type="EMBL" id="SJPS01000003">
    <property type="protein sequence ID" value="TWU27311.1"/>
    <property type="molecule type" value="Genomic_DNA"/>
</dbReference>
<feature type="region of interest" description="Disordered" evidence="1">
    <location>
        <begin position="41"/>
        <end position="65"/>
    </location>
</feature>
<dbReference type="Pfam" id="PF20397">
    <property type="entry name" value="DUF6690"/>
    <property type="match status" value="1"/>
</dbReference>
<reference evidence="3 4" key="1">
    <citation type="submission" date="2019-02" db="EMBL/GenBank/DDBJ databases">
        <title>Deep-cultivation of Planctomycetes and their phenomic and genomic characterization uncovers novel biology.</title>
        <authorList>
            <person name="Wiegand S."/>
            <person name="Jogler M."/>
            <person name="Boedeker C."/>
            <person name="Pinto D."/>
            <person name="Vollmers J."/>
            <person name="Rivas-Marin E."/>
            <person name="Kohn T."/>
            <person name="Peeters S.H."/>
            <person name="Heuer A."/>
            <person name="Rast P."/>
            <person name="Oberbeckmann S."/>
            <person name="Bunk B."/>
            <person name="Jeske O."/>
            <person name="Meyerdierks A."/>
            <person name="Storesund J.E."/>
            <person name="Kallscheuer N."/>
            <person name="Luecker S."/>
            <person name="Lage O.M."/>
            <person name="Pohl T."/>
            <person name="Merkel B.J."/>
            <person name="Hornburger P."/>
            <person name="Mueller R.-W."/>
            <person name="Bruemmer F."/>
            <person name="Labrenz M."/>
            <person name="Spormann A.M."/>
            <person name="Op Den Camp H."/>
            <person name="Overmann J."/>
            <person name="Amann R."/>
            <person name="Jetten M.S.M."/>
            <person name="Mascher T."/>
            <person name="Medema M.H."/>
            <person name="Devos D.P."/>
            <person name="Kaster A.-K."/>
            <person name="Ovreas L."/>
            <person name="Rohde M."/>
            <person name="Galperin M.Y."/>
            <person name="Jogler C."/>
        </authorList>
    </citation>
    <scope>NUCLEOTIDE SEQUENCE [LARGE SCALE GENOMIC DNA]</scope>
    <source>
        <strain evidence="3 4">Pla144</strain>
    </source>
</reference>
<dbReference type="Proteomes" id="UP000318437">
    <property type="component" value="Unassembled WGS sequence"/>
</dbReference>
<accession>A0A5C6CV44</accession>
<proteinExistence type="predicted"/>